<organism evidence="8">
    <name type="scientific">Dissulfuribacter thermophilus</name>
    <dbReference type="NCBI Taxonomy" id="1156395"/>
    <lineage>
        <taxon>Bacteria</taxon>
        <taxon>Pseudomonadati</taxon>
        <taxon>Thermodesulfobacteriota</taxon>
        <taxon>Dissulfuribacteria</taxon>
        <taxon>Dissulfuribacterales</taxon>
        <taxon>Dissulfuribacteraceae</taxon>
        <taxon>Dissulfuribacter</taxon>
    </lineage>
</organism>
<keyword evidence="4 7" id="KW-0812">Transmembrane</keyword>
<evidence type="ECO:0000256" key="6">
    <source>
        <dbReference type="ARBA" id="ARBA00023136"/>
    </source>
</evidence>
<keyword evidence="6 7" id="KW-0472">Membrane</keyword>
<feature type="transmembrane region" description="Helical" evidence="7">
    <location>
        <begin position="75"/>
        <end position="97"/>
    </location>
</feature>
<dbReference type="PANTHER" id="PTHR42865:SF7">
    <property type="entry name" value="PROTON_GLUTAMATE-ASPARTATE SYMPORTER"/>
    <property type="match status" value="1"/>
</dbReference>
<dbReference type="Pfam" id="PF00375">
    <property type="entry name" value="SDF"/>
    <property type="match status" value="1"/>
</dbReference>
<feature type="non-terminal residue" evidence="8">
    <location>
        <position position="443"/>
    </location>
</feature>
<comment type="subcellular location">
    <subcellularLocation>
        <location evidence="1">Cell membrane</location>
        <topology evidence="1">Multi-pass membrane protein</topology>
    </subcellularLocation>
</comment>
<name>A0A7V2SWC0_9BACT</name>
<gene>
    <name evidence="8" type="ORF">ENJ63_04700</name>
</gene>
<proteinExistence type="predicted"/>
<keyword evidence="3" id="KW-1003">Cell membrane</keyword>
<feature type="transmembrane region" description="Helical" evidence="7">
    <location>
        <begin position="177"/>
        <end position="199"/>
    </location>
</feature>
<evidence type="ECO:0000256" key="5">
    <source>
        <dbReference type="ARBA" id="ARBA00022989"/>
    </source>
</evidence>
<evidence type="ECO:0000256" key="4">
    <source>
        <dbReference type="ARBA" id="ARBA00022692"/>
    </source>
</evidence>
<keyword evidence="5 7" id="KW-1133">Transmembrane helix</keyword>
<feature type="transmembrane region" description="Helical" evidence="7">
    <location>
        <begin position="7"/>
        <end position="26"/>
    </location>
</feature>
<comment type="caution">
    <text evidence="8">The sequence shown here is derived from an EMBL/GenBank/DDBJ whole genome shotgun (WGS) entry which is preliminary data.</text>
</comment>
<accession>A0A7V2SWC0</accession>
<keyword evidence="2" id="KW-0813">Transport</keyword>
<feature type="transmembrane region" description="Helical" evidence="7">
    <location>
        <begin position="205"/>
        <end position="225"/>
    </location>
</feature>
<dbReference type="GO" id="GO:0015293">
    <property type="term" value="F:symporter activity"/>
    <property type="evidence" value="ECO:0007669"/>
    <property type="project" value="UniProtKB-KW"/>
</dbReference>
<sequence length="443" mass="48948">MGGKRLTLSNQILIGVGLGLFLGLFFGERMAFLHVVGTIYIKLLQVTVLPYIIVSLTGSLGKLTLEQASVMARRVSIIFLILWVLTLLSVVLSVFSFPNIETASFFSSSMIPSTKEPDYLALYIPFNPFFSLAQNLVPAVVIFCILMGTALITVEKKELIIEPLDVAAKGLLRITNFFVKLTPIGLFAIAASAAGTMYVEDIKQLQVYILLYIALSLVFTFWILPALVSTFTQVPYVKIFEYFKDALVMAFFTGSVFVVLPLITEKATEIIKRFVTEDQDTQNAVEVIAPASFNFPGSGKLLLLLFIPFAGWMTNTDIGPGRFIELASLGFFTFFGSVNVAIPWLLDFFRIPADIFDLFMMSGIINSRFSTLASAMFTIVVSIAGACAMTSNLRLSVARLVRYVVTSILGCIGVILVMGLIFRFVVTIKYEKHDIAMEMSLQL</sequence>
<feature type="transmembrane region" description="Helical" evidence="7">
    <location>
        <begin position="400"/>
        <end position="422"/>
    </location>
</feature>
<dbReference type="PANTHER" id="PTHR42865">
    <property type="entry name" value="PROTON/GLUTAMATE-ASPARTATE SYMPORTER"/>
    <property type="match status" value="1"/>
</dbReference>
<dbReference type="GO" id="GO:0005886">
    <property type="term" value="C:plasma membrane"/>
    <property type="evidence" value="ECO:0007669"/>
    <property type="project" value="UniProtKB-SubCell"/>
</dbReference>
<feature type="transmembrane region" description="Helical" evidence="7">
    <location>
        <begin position="136"/>
        <end position="154"/>
    </location>
</feature>
<feature type="transmembrane region" description="Helical" evidence="7">
    <location>
        <begin position="246"/>
        <end position="264"/>
    </location>
</feature>
<evidence type="ECO:0000256" key="1">
    <source>
        <dbReference type="ARBA" id="ARBA00004651"/>
    </source>
</evidence>
<feature type="transmembrane region" description="Helical" evidence="7">
    <location>
        <begin position="32"/>
        <end position="54"/>
    </location>
</feature>
<evidence type="ECO:0000313" key="8">
    <source>
        <dbReference type="EMBL" id="HFC47163.1"/>
    </source>
</evidence>
<dbReference type="AlphaFoldDB" id="A0A7V2SWC0"/>
<evidence type="ECO:0000256" key="3">
    <source>
        <dbReference type="ARBA" id="ARBA00022475"/>
    </source>
</evidence>
<dbReference type="Proteomes" id="UP000885797">
    <property type="component" value="Unassembled WGS sequence"/>
</dbReference>
<dbReference type="InterPro" id="IPR001991">
    <property type="entry name" value="Na-dicarboxylate_symporter"/>
</dbReference>
<feature type="transmembrane region" description="Helical" evidence="7">
    <location>
        <begin position="369"/>
        <end position="388"/>
    </location>
</feature>
<evidence type="ECO:0000256" key="7">
    <source>
        <dbReference type="SAM" id="Phobius"/>
    </source>
</evidence>
<dbReference type="Gene3D" id="1.10.3860.10">
    <property type="entry name" value="Sodium:dicarboxylate symporter"/>
    <property type="match status" value="1"/>
</dbReference>
<dbReference type="EMBL" id="DRND01000375">
    <property type="protein sequence ID" value="HFC47163.1"/>
    <property type="molecule type" value="Genomic_DNA"/>
</dbReference>
<evidence type="ECO:0000256" key="2">
    <source>
        <dbReference type="ARBA" id="ARBA00022448"/>
    </source>
</evidence>
<protein>
    <submittedName>
        <fullName evidence="8">Cation:dicarboxylase symporter family transporter</fullName>
    </submittedName>
</protein>
<dbReference type="SUPFAM" id="SSF118215">
    <property type="entry name" value="Proton glutamate symport protein"/>
    <property type="match status" value="1"/>
</dbReference>
<feature type="transmembrane region" description="Helical" evidence="7">
    <location>
        <begin position="326"/>
        <end position="349"/>
    </location>
</feature>
<reference evidence="8" key="1">
    <citation type="journal article" date="2020" name="mSystems">
        <title>Genome- and Community-Level Interaction Insights into Carbon Utilization and Element Cycling Functions of Hydrothermarchaeota in Hydrothermal Sediment.</title>
        <authorList>
            <person name="Zhou Z."/>
            <person name="Liu Y."/>
            <person name="Xu W."/>
            <person name="Pan J."/>
            <person name="Luo Z.H."/>
            <person name="Li M."/>
        </authorList>
    </citation>
    <scope>NUCLEOTIDE SEQUENCE [LARGE SCALE GENOMIC DNA]</scope>
    <source>
        <strain evidence="8">HyVt-503</strain>
    </source>
</reference>
<feature type="transmembrane region" description="Helical" evidence="7">
    <location>
        <begin position="297"/>
        <end position="314"/>
    </location>
</feature>
<dbReference type="InterPro" id="IPR036458">
    <property type="entry name" value="Na:dicarbo_symporter_sf"/>
</dbReference>